<dbReference type="EMBL" id="CP019728">
    <property type="protein sequence ID" value="AQS52851.1"/>
    <property type="molecule type" value="Genomic_DNA"/>
</dbReference>
<keyword evidence="4" id="KW-1185">Reference proteome</keyword>
<feature type="transmembrane region" description="Helical" evidence="2">
    <location>
        <begin position="44"/>
        <end position="65"/>
    </location>
</feature>
<keyword evidence="2" id="KW-0472">Membrane</keyword>
<organism evidence="3 4">
    <name type="scientific">Jeotgalibaca dankookensis</name>
    <dbReference type="NCBI Taxonomy" id="708126"/>
    <lineage>
        <taxon>Bacteria</taxon>
        <taxon>Bacillati</taxon>
        <taxon>Bacillota</taxon>
        <taxon>Bacilli</taxon>
        <taxon>Lactobacillales</taxon>
        <taxon>Carnobacteriaceae</taxon>
        <taxon>Jeotgalibaca</taxon>
    </lineage>
</organism>
<feature type="region of interest" description="Disordered" evidence="1">
    <location>
        <begin position="1"/>
        <end position="23"/>
    </location>
</feature>
<dbReference type="Proteomes" id="UP000188993">
    <property type="component" value="Chromosome"/>
</dbReference>
<dbReference type="STRING" id="708126.BW727_100458"/>
<accession>A0A1S6IMY7</accession>
<keyword evidence="2" id="KW-0812">Transmembrane</keyword>
<evidence type="ECO:0000256" key="1">
    <source>
        <dbReference type="SAM" id="MobiDB-lite"/>
    </source>
</evidence>
<gene>
    <name evidence="3" type="ORF">BW727_100458</name>
</gene>
<evidence type="ECO:0000313" key="3">
    <source>
        <dbReference type="EMBL" id="AQS52851.1"/>
    </source>
</evidence>
<feature type="compositionally biased region" description="Basic and acidic residues" evidence="1">
    <location>
        <begin position="1"/>
        <end position="10"/>
    </location>
</feature>
<reference evidence="3 4" key="1">
    <citation type="journal article" date="2014" name="Int. J. Syst. Evol. Microbiol.">
        <title>Jeotgalibaca dankookensis gen. nov., sp. nov., a member of the family Carnobacteriaceae, isolated from seujeot (Korean traditional food).</title>
        <authorList>
            <person name="Lee D.G."/>
            <person name="Trujillo M.E."/>
            <person name="Kang H."/>
            <person name="Ahn T.Y."/>
        </authorList>
    </citation>
    <scope>NUCLEOTIDE SEQUENCE [LARGE SCALE GENOMIC DNA]</scope>
    <source>
        <strain evidence="3 4">EX-07</strain>
    </source>
</reference>
<evidence type="ECO:0000313" key="4">
    <source>
        <dbReference type="Proteomes" id="UP000188993"/>
    </source>
</evidence>
<name>A0A1S6IMY7_9LACT</name>
<keyword evidence="2" id="KW-1133">Transmembrane helix</keyword>
<proteinExistence type="predicted"/>
<evidence type="ECO:0000256" key="2">
    <source>
        <dbReference type="SAM" id="Phobius"/>
    </source>
</evidence>
<dbReference type="KEGG" id="jda:BW727_100458"/>
<sequence>MKKKNNEAGLKRKKQRKGSVNTGKTIETGQRLLEKEQGRKLDTFYNWAIITVIIAIVLVFVLAFVI</sequence>
<protein>
    <submittedName>
        <fullName evidence="3">Uncharacterized protein</fullName>
    </submittedName>
</protein>
<dbReference type="RefSeq" id="WP_062471224.1">
    <property type="nucleotide sequence ID" value="NZ_BBYN01000028.1"/>
</dbReference>
<dbReference type="AlphaFoldDB" id="A0A1S6IMY7"/>